<feature type="compositionally biased region" description="Polar residues" evidence="1">
    <location>
        <begin position="171"/>
        <end position="180"/>
    </location>
</feature>
<proteinExistence type="predicted"/>
<organism evidence="2 3">
    <name type="scientific">Seminavis robusta</name>
    <dbReference type="NCBI Taxonomy" id="568900"/>
    <lineage>
        <taxon>Eukaryota</taxon>
        <taxon>Sar</taxon>
        <taxon>Stramenopiles</taxon>
        <taxon>Ochrophyta</taxon>
        <taxon>Bacillariophyta</taxon>
        <taxon>Bacillariophyceae</taxon>
        <taxon>Bacillariophycidae</taxon>
        <taxon>Naviculales</taxon>
        <taxon>Naviculaceae</taxon>
        <taxon>Seminavis</taxon>
    </lineage>
</organism>
<evidence type="ECO:0000256" key="1">
    <source>
        <dbReference type="SAM" id="MobiDB-lite"/>
    </source>
</evidence>
<sequence length="194" mass="21775">MATMERANTSRRKNRTTMMLDDSLVSVESWSDYELDDSNVTLQMSNRRPLGRSPSETDLPSSRRIDRANRMQEASRWESFPSLRRGMLSAPPRRAMSPSPPLEGKKDATRNDDKCGAPRVPQRTSSDMDTPATKTRKQVSFSPSSHGGEMLAAPGMRPDSDALTKAKFSYRSRSNTSSHQHSLKLPTRQPSFQT</sequence>
<name>A0A9N8H770_9STRA</name>
<gene>
    <name evidence="2" type="ORF">SEMRO_168_G074911.1</name>
</gene>
<accession>A0A9N8H770</accession>
<dbReference type="EMBL" id="CAICTM010000167">
    <property type="protein sequence ID" value="CAB9503531.1"/>
    <property type="molecule type" value="Genomic_DNA"/>
</dbReference>
<protein>
    <submittedName>
        <fullName evidence="2">Uncharacterized protein</fullName>
    </submittedName>
</protein>
<feature type="region of interest" description="Disordered" evidence="1">
    <location>
        <begin position="1"/>
        <end position="23"/>
    </location>
</feature>
<feature type="compositionally biased region" description="Basic and acidic residues" evidence="1">
    <location>
        <begin position="61"/>
        <end position="76"/>
    </location>
</feature>
<reference evidence="2" key="1">
    <citation type="submission" date="2020-06" db="EMBL/GenBank/DDBJ databases">
        <authorList>
            <consortium name="Plant Systems Biology data submission"/>
        </authorList>
    </citation>
    <scope>NUCLEOTIDE SEQUENCE</scope>
    <source>
        <strain evidence="2">D6</strain>
    </source>
</reference>
<evidence type="ECO:0000313" key="3">
    <source>
        <dbReference type="Proteomes" id="UP001153069"/>
    </source>
</evidence>
<comment type="caution">
    <text evidence="2">The sequence shown here is derived from an EMBL/GenBank/DDBJ whole genome shotgun (WGS) entry which is preliminary data.</text>
</comment>
<feature type="compositionally biased region" description="Basic and acidic residues" evidence="1">
    <location>
        <begin position="103"/>
        <end position="116"/>
    </location>
</feature>
<dbReference type="Proteomes" id="UP001153069">
    <property type="component" value="Unassembled WGS sequence"/>
</dbReference>
<dbReference type="AlphaFoldDB" id="A0A9N8H770"/>
<evidence type="ECO:0000313" key="2">
    <source>
        <dbReference type="EMBL" id="CAB9503531.1"/>
    </source>
</evidence>
<feature type="region of interest" description="Disordered" evidence="1">
    <location>
        <begin position="42"/>
        <end position="194"/>
    </location>
</feature>
<keyword evidence="3" id="KW-1185">Reference proteome</keyword>